<name>A0A8D0E473_SALMN</name>
<dbReference type="PANTHER" id="PTHR12411">
    <property type="entry name" value="CYSTEINE PROTEASE FAMILY C1-RELATED"/>
    <property type="match status" value="1"/>
</dbReference>
<feature type="domain" description="Peptidase C1A papain C-terminal" evidence="4">
    <location>
        <begin position="125"/>
        <end position="344"/>
    </location>
</feature>
<feature type="chain" id="PRO_5034912181" description="Cathepsin W" evidence="3">
    <location>
        <begin position="25"/>
        <end position="355"/>
    </location>
</feature>
<dbReference type="InterPro" id="IPR039417">
    <property type="entry name" value="Peptidase_C1A_papain-like"/>
</dbReference>
<dbReference type="Pfam" id="PF08246">
    <property type="entry name" value="Inhibitor_I29"/>
    <property type="match status" value="1"/>
</dbReference>
<dbReference type="CDD" id="cd02248">
    <property type="entry name" value="Peptidase_C1A"/>
    <property type="match status" value="1"/>
</dbReference>
<dbReference type="PROSITE" id="PS00640">
    <property type="entry name" value="THIOL_PROTEASE_ASN"/>
    <property type="match status" value="1"/>
</dbReference>
<reference evidence="6" key="1">
    <citation type="submission" date="2025-08" db="UniProtKB">
        <authorList>
            <consortium name="Ensembl"/>
        </authorList>
    </citation>
    <scope>IDENTIFICATION</scope>
</reference>
<keyword evidence="2" id="KW-1015">Disulfide bond</keyword>
<dbReference type="SUPFAM" id="SSF54001">
    <property type="entry name" value="Cysteine proteinases"/>
    <property type="match status" value="1"/>
</dbReference>
<feature type="signal peptide" evidence="3">
    <location>
        <begin position="1"/>
        <end position="24"/>
    </location>
</feature>
<dbReference type="InterPro" id="IPR000668">
    <property type="entry name" value="Peptidase_C1A_C"/>
</dbReference>
<dbReference type="GO" id="GO:0006508">
    <property type="term" value="P:proteolysis"/>
    <property type="evidence" value="ECO:0007669"/>
    <property type="project" value="InterPro"/>
</dbReference>
<keyword evidence="3" id="KW-0732">Signal</keyword>
<dbReference type="SMART" id="SM00848">
    <property type="entry name" value="Inhibitor_I29"/>
    <property type="match status" value="1"/>
</dbReference>
<dbReference type="Ensembl" id="ENSSMRT00000030846.1">
    <property type="protein sequence ID" value="ENSSMRP00000026378.1"/>
    <property type="gene ID" value="ENSSMRG00000020372.1"/>
</dbReference>
<accession>A0A8D0E473</accession>
<evidence type="ECO:0000259" key="5">
    <source>
        <dbReference type="SMART" id="SM00848"/>
    </source>
</evidence>
<dbReference type="GeneTree" id="ENSGT00940000161630"/>
<protein>
    <recommendedName>
        <fullName evidence="8">Cathepsin W</fullName>
    </recommendedName>
</protein>
<evidence type="ECO:0000256" key="2">
    <source>
        <dbReference type="ARBA" id="ARBA00023157"/>
    </source>
</evidence>
<dbReference type="Gene3D" id="3.90.70.10">
    <property type="entry name" value="Cysteine proteinases"/>
    <property type="match status" value="1"/>
</dbReference>
<dbReference type="PROSITE" id="PS00639">
    <property type="entry name" value="THIOL_PROTEASE_HIS"/>
    <property type="match status" value="1"/>
</dbReference>
<evidence type="ECO:0000259" key="4">
    <source>
        <dbReference type="SMART" id="SM00645"/>
    </source>
</evidence>
<evidence type="ECO:0000256" key="1">
    <source>
        <dbReference type="ARBA" id="ARBA00008455"/>
    </source>
</evidence>
<evidence type="ECO:0008006" key="8">
    <source>
        <dbReference type="Google" id="ProtNLM"/>
    </source>
</evidence>
<dbReference type="Pfam" id="PF00112">
    <property type="entry name" value="Peptidase_C1"/>
    <property type="match status" value="1"/>
</dbReference>
<organism evidence="6 7">
    <name type="scientific">Salvator merianae</name>
    <name type="common">Argentine black and white tegu</name>
    <name type="synonym">Tupinambis merianae</name>
    <dbReference type="NCBI Taxonomy" id="96440"/>
    <lineage>
        <taxon>Eukaryota</taxon>
        <taxon>Metazoa</taxon>
        <taxon>Chordata</taxon>
        <taxon>Craniata</taxon>
        <taxon>Vertebrata</taxon>
        <taxon>Euteleostomi</taxon>
        <taxon>Lepidosauria</taxon>
        <taxon>Squamata</taxon>
        <taxon>Bifurcata</taxon>
        <taxon>Unidentata</taxon>
        <taxon>Episquamata</taxon>
        <taxon>Laterata</taxon>
        <taxon>Teiioidea</taxon>
        <taxon>Teiidae</taxon>
        <taxon>Salvator</taxon>
    </lineage>
</organism>
<reference evidence="6" key="2">
    <citation type="submission" date="2025-09" db="UniProtKB">
        <authorList>
            <consortium name="Ensembl"/>
        </authorList>
    </citation>
    <scope>IDENTIFICATION</scope>
</reference>
<dbReference type="FunFam" id="3.90.70.10:FF:000103">
    <property type="entry name" value="Hypothetical LOC496748"/>
    <property type="match status" value="1"/>
</dbReference>
<dbReference type="PRINTS" id="PR00705">
    <property type="entry name" value="PAPAIN"/>
</dbReference>
<comment type="similarity">
    <text evidence="1">Belongs to the peptidase C1 family.</text>
</comment>
<dbReference type="InterPro" id="IPR013128">
    <property type="entry name" value="Peptidase_C1A"/>
</dbReference>
<dbReference type="Proteomes" id="UP000694421">
    <property type="component" value="Unplaced"/>
</dbReference>
<dbReference type="SMART" id="SM00645">
    <property type="entry name" value="Pept_C1"/>
    <property type="match status" value="1"/>
</dbReference>
<keyword evidence="7" id="KW-1185">Reference proteome</keyword>
<dbReference type="OMA" id="EALWGIR"/>
<evidence type="ECO:0000313" key="7">
    <source>
        <dbReference type="Proteomes" id="UP000694421"/>
    </source>
</evidence>
<dbReference type="AlphaFoldDB" id="A0A8D0E473"/>
<dbReference type="InterPro" id="IPR025660">
    <property type="entry name" value="Pept_his_AS"/>
</dbReference>
<dbReference type="InterPro" id="IPR025661">
    <property type="entry name" value="Pept_asp_AS"/>
</dbReference>
<dbReference type="GO" id="GO:0008234">
    <property type="term" value="F:cysteine-type peptidase activity"/>
    <property type="evidence" value="ECO:0007669"/>
    <property type="project" value="InterPro"/>
</dbReference>
<evidence type="ECO:0000256" key="3">
    <source>
        <dbReference type="SAM" id="SignalP"/>
    </source>
</evidence>
<evidence type="ECO:0000313" key="6">
    <source>
        <dbReference type="Ensembl" id="ENSSMRP00000026378.1"/>
    </source>
</evidence>
<feature type="domain" description="Cathepsin propeptide inhibitor" evidence="5">
    <location>
        <begin position="39"/>
        <end position="96"/>
    </location>
</feature>
<sequence length="355" mass="40046">MQLTAVPACLLLWGTGILIPQADSFLPLDWSTPEMTQLFQDFMIRFNKTYQNKEERDYRFKVFMQNLKASQELQASELGTAQYGVTCFSDLTDQEFKKMSGAFHPSPPILPPTLKQMHRQFSEKPAKSCDWRKFGAITAVKDQGKTCHACWAFSAVSNIEALWNIHQHSPRNLSVQELVDCTYDDNSGCKGGFVWDGLLTVINSSGLSSSKLYPYAGKKQACQKHRKRQLTTIQGYELLCRDEAYIAQVVASQGPVTALINKEALQNYKGGIIQTPPPNCSCNHLDHAVLIVGYGTTKSRRRSRVLPYWIIQNSWGEKWGEKGYFRIHRGSNTCGIAMYPVTATVTNTRRSRCPP</sequence>
<dbReference type="InterPro" id="IPR013201">
    <property type="entry name" value="Prot_inhib_I29"/>
</dbReference>
<proteinExistence type="inferred from homology"/>
<dbReference type="InterPro" id="IPR038765">
    <property type="entry name" value="Papain-like_cys_pep_sf"/>
</dbReference>